<feature type="domain" description="YdbS-like PH" evidence="3">
    <location>
        <begin position="65"/>
        <end position="140"/>
    </location>
</feature>
<name>A0A1G7W2W2_9ACTN</name>
<feature type="transmembrane region" description="Helical" evidence="2">
    <location>
        <begin position="12"/>
        <end position="32"/>
    </location>
</feature>
<feature type="compositionally biased region" description="Basic and acidic residues" evidence="1">
    <location>
        <begin position="156"/>
        <end position="176"/>
    </location>
</feature>
<evidence type="ECO:0000313" key="5">
    <source>
        <dbReference type="Proteomes" id="UP000198923"/>
    </source>
</evidence>
<keyword evidence="2" id="KW-0472">Membrane</keyword>
<evidence type="ECO:0000313" key="4">
    <source>
        <dbReference type="EMBL" id="SDG66221.1"/>
    </source>
</evidence>
<reference evidence="4 5" key="1">
    <citation type="submission" date="2016-10" db="EMBL/GenBank/DDBJ databases">
        <authorList>
            <person name="de Groot N.N."/>
        </authorList>
    </citation>
    <scope>NUCLEOTIDE SEQUENCE [LARGE SCALE GENOMIC DNA]</scope>
    <source>
        <strain evidence="4 5">CPCC 201354</strain>
    </source>
</reference>
<keyword evidence="2" id="KW-1133">Transmembrane helix</keyword>
<keyword evidence="2" id="KW-0812">Transmembrane</keyword>
<evidence type="ECO:0000256" key="2">
    <source>
        <dbReference type="SAM" id="Phobius"/>
    </source>
</evidence>
<dbReference type="EMBL" id="FNCN01000006">
    <property type="protein sequence ID" value="SDG66221.1"/>
    <property type="molecule type" value="Genomic_DNA"/>
</dbReference>
<proteinExistence type="predicted"/>
<dbReference type="STRING" id="504805.SAMN05421505_106171"/>
<feature type="region of interest" description="Disordered" evidence="1">
    <location>
        <begin position="148"/>
        <end position="213"/>
    </location>
</feature>
<keyword evidence="5" id="KW-1185">Reference proteome</keyword>
<dbReference type="InterPro" id="IPR005182">
    <property type="entry name" value="YdbS-like_PH"/>
</dbReference>
<evidence type="ECO:0000256" key="1">
    <source>
        <dbReference type="SAM" id="MobiDB-lite"/>
    </source>
</evidence>
<evidence type="ECO:0000259" key="3">
    <source>
        <dbReference type="Pfam" id="PF03703"/>
    </source>
</evidence>
<dbReference type="PANTHER" id="PTHR37938:SF1">
    <property type="entry name" value="BLL0215 PROTEIN"/>
    <property type="match status" value="1"/>
</dbReference>
<feature type="transmembrane region" description="Helical" evidence="2">
    <location>
        <begin position="38"/>
        <end position="60"/>
    </location>
</feature>
<dbReference type="AlphaFoldDB" id="A0A1G7W2W2"/>
<dbReference type="PANTHER" id="PTHR37938">
    <property type="entry name" value="BLL0215 PROTEIN"/>
    <property type="match status" value="1"/>
</dbReference>
<gene>
    <name evidence="4" type="ORF">SAMN05421505_106171</name>
</gene>
<dbReference type="Proteomes" id="UP000198923">
    <property type="component" value="Unassembled WGS sequence"/>
</dbReference>
<dbReference type="Pfam" id="PF03703">
    <property type="entry name" value="bPH_2"/>
    <property type="match status" value="1"/>
</dbReference>
<sequence>MLSFQPHRKQLLGPLVALVLIAAASGAAIYFIPSDFEYALHARVGAGVLAVILMTIWSFVPYLQWTNTAYTLTTHRFTASNGVLSKSIDEIPIAKVNTVSSDQSFVERLLGSGTLTIESAGEHGRLAFRDIPKIQDVRAELFRLTEEAAGEDDASDPEHADPEHADPEHSDAEHNDAGPADRAGHADVLAGAGDAKGAGGGGDADERPDGRVP</sequence>
<feature type="compositionally biased region" description="Basic and acidic residues" evidence="1">
    <location>
        <begin position="204"/>
        <end position="213"/>
    </location>
</feature>
<accession>A0A1G7W2W2</accession>
<organism evidence="4 5">
    <name type="scientific">Sinosporangium album</name>
    <dbReference type="NCBI Taxonomy" id="504805"/>
    <lineage>
        <taxon>Bacteria</taxon>
        <taxon>Bacillati</taxon>
        <taxon>Actinomycetota</taxon>
        <taxon>Actinomycetes</taxon>
        <taxon>Streptosporangiales</taxon>
        <taxon>Streptosporangiaceae</taxon>
        <taxon>Sinosporangium</taxon>
    </lineage>
</organism>
<protein>
    <submittedName>
        <fullName evidence="4">PH domain-containing protein</fullName>
    </submittedName>
</protein>